<dbReference type="InterPro" id="IPR020573">
    <property type="entry name" value="UDP_GlcNAc_AcTrfase_non-rep"/>
</dbReference>
<keyword evidence="1 7" id="KW-0444">Lipid biosynthesis</keyword>
<protein>
    <recommendedName>
        <fullName evidence="7">UDP-3-O-acylglucosamine N-acyltransferase</fullName>
        <ecNumber evidence="7">2.3.1.191</ecNumber>
    </recommendedName>
</protein>
<dbReference type="Pfam" id="PF14602">
    <property type="entry name" value="Hexapep_2"/>
    <property type="match status" value="1"/>
</dbReference>
<keyword evidence="11" id="KW-1185">Reference proteome</keyword>
<comment type="catalytic activity">
    <reaction evidence="7">
        <text>a UDP-3-O-[(3R)-3-hydroxyacyl]-alpha-D-glucosamine + a (3R)-hydroxyacyl-[ACP] = a UDP-2-N,3-O-bis[(3R)-3-hydroxyacyl]-alpha-D-glucosamine + holo-[ACP] + H(+)</text>
        <dbReference type="Rhea" id="RHEA:53836"/>
        <dbReference type="Rhea" id="RHEA-COMP:9685"/>
        <dbReference type="Rhea" id="RHEA-COMP:9945"/>
        <dbReference type="ChEBI" id="CHEBI:15378"/>
        <dbReference type="ChEBI" id="CHEBI:64479"/>
        <dbReference type="ChEBI" id="CHEBI:78827"/>
        <dbReference type="ChEBI" id="CHEBI:137740"/>
        <dbReference type="ChEBI" id="CHEBI:137748"/>
        <dbReference type="EC" id="2.3.1.191"/>
    </reaction>
</comment>
<dbReference type="GO" id="GO:0009245">
    <property type="term" value="P:lipid A biosynthetic process"/>
    <property type="evidence" value="ECO:0007669"/>
    <property type="project" value="UniProtKB-UniRule"/>
</dbReference>
<dbReference type="HAMAP" id="MF_00523">
    <property type="entry name" value="LpxD"/>
    <property type="match status" value="1"/>
</dbReference>
<evidence type="ECO:0000256" key="7">
    <source>
        <dbReference type="HAMAP-Rule" id="MF_00523"/>
    </source>
</evidence>
<gene>
    <name evidence="7" type="primary">lpxD</name>
    <name evidence="10" type="ORF">DFQ09_102444</name>
</gene>
<dbReference type="EC" id="2.3.1.191" evidence="7"/>
<evidence type="ECO:0000313" key="11">
    <source>
        <dbReference type="Proteomes" id="UP000256919"/>
    </source>
</evidence>
<dbReference type="InterPro" id="IPR056729">
    <property type="entry name" value="GMPPB_C"/>
</dbReference>
<dbReference type="InterPro" id="IPR001451">
    <property type="entry name" value="Hexapep"/>
</dbReference>
<dbReference type="EMBL" id="QREI01000002">
    <property type="protein sequence ID" value="REE25853.1"/>
    <property type="molecule type" value="Genomic_DNA"/>
</dbReference>
<comment type="function">
    <text evidence="7">Catalyzes the N-acylation of UDP-3-O-acylglucosamine using 3-hydroxyacyl-ACP as the acyl donor. Is involved in the biosynthesis of lipid A, a phosphorylated glycolipid that anchors the lipopolysaccharide to the outer membrane of the cell.</text>
</comment>
<dbReference type="AlphaFoldDB" id="A0A3D9N6K5"/>
<evidence type="ECO:0000313" key="10">
    <source>
        <dbReference type="EMBL" id="REE25853.1"/>
    </source>
</evidence>
<comment type="subunit">
    <text evidence="7">Homotrimer.</text>
</comment>
<reference evidence="10 11" key="1">
    <citation type="submission" date="2018-07" db="EMBL/GenBank/DDBJ databases">
        <title>Genomic Encyclopedia of Type Strains, Phase III (KMG-III): the genomes of soil and plant-associated and newly described type strains.</title>
        <authorList>
            <person name="Whitman W."/>
        </authorList>
    </citation>
    <scope>NUCLEOTIDE SEQUENCE [LARGE SCALE GENOMIC DNA]</scope>
    <source>
        <strain evidence="10 11">CECT 7948</strain>
    </source>
</reference>
<sequence length="329" mass="34720">MKSFSIEDINAIINGEVFGETTNQITGLEQIQKANENQATFIGNRKFAGLWKNSKASLAIVNDNIDIEPGENRVFIKVKNADLAMAKLLETFIPKPPHFETDIHPTATIDKSAKIGNGSRVGAGSYIGKDVVLGENVTVYPNVTILDETTIGDYTTIWSGTIIRERSVIGSHCIFHNNVSIGADGFGYRPSDDGRGLVKIPHIGNVVIGNAVEIGANSCVDRGKFSSTILGDGCKIDNLVQIAHNCVLGRSCIMAGSSGLAGSVTLGDGVIIGGSASIKDHTTIHSGATVGAGSGVMNDVAAGKTVLGYPAVDSREMLKQWVALRKLAR</sequence>
<dbReference type="UniPathway" id="UPA00973"/>
<dbReference type="Gene3D" id="2.160.10.10">
    <property type="entry name" value="Hexapeptide repeat proteins"/>
    <property type="match status" value="1"/>
</dbReference>
<dbReference type="InterPro" id="IPR007691">
    <property type="entry name" value="LpxD"/>
</dbReference>
<dbReference type="Proteomes" id="UP000256919">
    <property type="component" value="Unassembled WGS sequence"/>
</dbReference>
<accession>A0A3D9N6K5</accession>
<name>A0A3D9N6K5_9FLAO</name>
<evidence type="ECO:0000256" key="3">
    <source>
        <dbReference type="ARBA" id="ARBA00022679"/>
    </source>
</evidence>
<dbReference type="SUPFAM" id="SSF51161">
    <property type="entry name" value="Trimeric LpxA-like enzymes"/>
    <property type="match status" value="1"/>
</dbReference>
<dbReference type="PANTHER" id="PTHR43378:SF2">
    <property type="entry name" value="UDP-3-O-ACYLGLUCOSAMINE N-ACYLTRANSFERASE 1, MITOCHONDRIAL-RELATED"/>
    <property type="match status" value="1"/>
</dbReference>
<proteinExistence type="inferred from homology"/>
<dbReference type="Gene3D" id="3.40.1390.10">
    <property type="entry name" value="MurE/MurF, N-terminal domain"/>
    <property type="match status" value="1"/>
</dbReference>
<feature type="domain" description="Mannose-1-phosphate guanyltransferase C-terminal" evidence="9">
    <location>
        <begin position="105"/>
        <end position="183"/>
    </location>
</feature>
<evidence type="ECO:0000259" key="9">
    <source>
        <dbReference type="Pfam" id="PF25087"/>
    </source>
</evidence>
<evidence type="ECO:0000256" key="4">
    <source>
        <dbReference type="ARBA" id="ARBA00022737"/>
    </source>
</evidence>
<evidence type="ECO:0000259" key="8">
    <source>
        <dbReference type="Pfam" id="PF04613"/>
    </source>
</evidence>
<dbReference type="PANTHER" id="PTHR43378">
    <property type="entry name" value="UDP-3-O-ACYLGLUCOSAMINE N-ACYLTRANSFERASE"/>
    <property type="match status" value="1"/>
</dbReference>
<keyword evidence="3 7" id="KW-0808">Transferase</keyword>
<dbReference type="GO" id="GO:0016020">
    <property type="term" value="C:membrane"/>
    <property type="evidence" value="ECO:0007669"/>
    <property type="project" value="GOC"/>
</dbReference>
<comment type="caution">
    <text evidence="10">The sequence shown here is derived from an EMBL/GenBank/DDBJ whole genome shotgun (WGS) entry which is preliminary data.</text>
</comment>
<dbReference type="RefSeq" id="WP_115808820.1">
    <property type="nucleotide sequence ID" value="NZ_QREI01000002.1"/>
</dbReference>
<feature type="domain" description="UDP-3-O-[3-hydroxymyristoyl] glucosamine N-acyltransferase non-repeat region" evidence="8">
    <location>
        <begin position="24"/>
        <end position="90"/>
    </location>
</feature>
<dbReference type="GO" id="GO:0016410">
    <property type="term" value="F:N-acyltransferase activity"/>
    <property type="evidence" value="ECO:0007669"/>
    <property type="project" value="InterPro"/>
</dbReference>
<comment type="pathway">
    <text evidence="7">Bacterial outer membrane biogenesis; LPS lipid A biosynthesis.</text>
</comment>
<dbReference type="Pfam" id="PF04613">
    <property type="entry name" value="LpxD"/>
    <property type="match status" value="1"/>
</dbReference>
<organism evidence="10 11">
    <name type="scientific">Winogradskyella pacifica</name>
    <dbReference type="NCBI Taxonomy" id="664642"/>
    <lineage>
        <taxon>Bacteria</taxon>
        <taxon>Pseudomonadati</taxon>
        <taxon>Bacteroidota</taxon>
        <taxon>Flavobacteriia</taxon>
        <taxon>Flavobacteriales</taxon>
        <taxon>Flavobacteriaceae</taxon>
        <taxon>Winogradskyella</taxon>
    </lineage>
</organism>
<keyword evidence="2 7" id="KW-0441">Lipid A biosynthesis</keyword>
<dbReference type="Pfam" id="PF25087">
    <property type="entry name" value="GMPPB_C"/>
    <property type="match status" value="1"/>
</dbReference>
<dbReference type="NCBIfam" id="TIGR01853">
    <property type="entry name" value="lipid_A_lpxD"/>
    <property type="match status" value="1"/>
</dbReference>
<comment type="similarity">
    <text evidence="7">Belongs to the transferase hexapeptide repeat family. LpxD subfamily.</text>
</comment>
<keyword evidence="4 7" id="KW-0677">Repeat</keyword>
<evidence type="ECO:0000256" key="5">
    <source>
        <dbReference type="ARBA" id="ARBA00023098"/>
    </source>
</evidence>
<keyword evidence="6 7" id="KW-0012">Acyltransferase</keyword>
<dbReference type="NCBIfam" id="NF002060">
    <property type="entry name" value="PRK00892.1"/>
    <property type="match status" value="1"/>
</dbReference>
<evidence type="ECO:0000256" key="2">
    <source>
        <dbReference type="ARBA" id="ARBA00022556"/>
    </source>
</evidence>
<dbReference type="OrthoDB" id="9784739at2"/>
<feature type="active site" description="Proton acceptor" evidence="7">
    <location>
        <position position="244"/>
    </location>
</feature>
<dbReference type="GO" id="GO:0103118">
    <property type="term" value="F:UDP-3-O-[(3R)-3-hydroxyacyl]-glucosamine N-acyltransferase activity"/>
    <property type="evidence" value="ECO:0007669"/>
    <property type="project" value="UniProtKB-EC"/>
</dbReference>
<evidence type="ECO:0000256" key="1">
    <source>
        <dbReference type="ARBA" id="ARBA00022516"/>
    </source>
</evidence>
<dbReference type="InterPro" id="IPR011004">
    <property type="entry name" value="Trimer_LpxA-like_sf"/>
</dbReference>
<evidence type="ECO:0000256" key="6">
    <source>
        <dbReference type="ARBA" id="ARBA00023315"/>
    </source>
</evidence>
<dbReference type="CDD" id="cd03352">
    <property type="entry name" value="LbH_LpxD"/>
    <property type="match status" value="1"/>
</dbReference>
<keyword evidence="5 7" id="KW-0443">Lipid metabolism</keyword>